<gene>
    <name evidence="1" type="ORF">BAA01_07265</name>
</gene>
<organism evidence="1 2">
    <name type="scientific">Bacillus thermozeamaize</name>
    <dbReference type="NCBI Taxonomy" id="230954"/>
    <lineage>
        <taxon>Bacteria</taxon>
        <taxon>Bacillati</taxon>
        <taxon>Bacillota</taxon>
        <taxon>Bacilli</taxon>
        <taxon>Bacillales</taxon>
        <taxon>Bacillaceae</taxon>
        <taxon>Bacillus</taxon>
    </lineage>
</organism>
<dbReference type="Proteomes" id="UP000196475">
    <property type="component" value="Unassembled WGS sequence"/>
</dbReference>
<evidence type="ECO:0000313" key="1">
    <source>
        <dbReference type="EMBL" id="OUM90770.1"/>
    </source>
</evidence>
<reference evidence="2" key="1">
    <citation type="submission" date="2016-06" db="EMBL/GenBank/DDBJ databases">
        <authorList>
            <person name="Nascimento L."/>
            <person name="Pereira R.V."/>
            <person name="Martins L.F."/>
            <person name="Quaggio R.B."/>
            <person name="Silva A.M."/>
            <person name="Setubal J.C."/>
        </authorList>
    </citation>
    <scope>NUCLEOTIDE SEQUENCE [LARGE SCALE GENOMIC DNA]</scope>
</reference>
<dbReference type="InterPro" id="IPR032466">
    <property type="entry name" value="Metal_Hydrolase"/>
</dbReference>
<protein>
    <recommendedName>
        <fullName evidence="3">Amidohydrolase 3 domain-containing protein</fullName>
    </recommendedName>
</protein>
<dbReference type="AlphaFoldDB" id="A0A1Y3PTV0"/>
<name>A0A1Y3PTV0_9BACI</name>
<evidence type="ECO:0000313" key="2">
    <source>
        <dbReference type="Proteomes" id="UP000196475"/>
    </source>
</evidence>
<proteinExistence type="predicted"/>
<sequence>MTAQRIQGLVWNEQDETFIPGSLQIAGEQITRLEWEENAMLPTAPYILPGFFDASWTDESNLFENRLAQEEKLSNGITTLEMLTPSDPELLKYLLEWYPDSGQEWQHVRLILHVANPSLDTLRRLLQEGMRAGCGNRWVRIGGVYLDADSPAGEWLRSPDELKALSQMAIAASFPLLLRVRNPRHLPEAIRCYPQPTVNRKASQACCHRLIEPPVINESLLAVTCHLQVTLQLAGTWIQRRWKPLRQKKPDGHYLSLTQWLASGRCQLVSGGDYPTGLGLWKTAVEQLFPLILQETGSDEPARLLRWVKAKCLTAMTQTPARLNQQGHLLGTPRPQAIADLLLLESDPLGDNEQLNLYPHLQQVIIGGQKVDFW</sequence>
<dbReference type="EMBL" id="LZRT01000010">
    <property type="protein sequence ID" value="OUM90770.1"/>
    <property type="molecule type" value="Genomic_DNA"/>
</dbReference>
<evidence type="ECO:0008006" key="3">
    <source>
        <dbReference type="Google" id="ProtNLM"/>
    </source>
</evidence>
<dbReference type="SUPFAM" id="SSF51556">
    <property type="entry name" value="Metallo-dependent hydrolases"/>
    <property type="match status" value="1"/>
</dbReference>
<accession>A0A1Y3PTV0</accession>
<comment type="caution">
    <text evidence="1">The sequence shown here is derived from an EMBL/GenBank/DDBJ whole genome shotgun (WGS) entry which is preliminary data.</text>
</comment>